<evidence type="ECO:0000313" key="2">
    <source>
        <dbReference type="Proteomes" id="UP000469452"/>
    </source>
</evidence>
<comment type="caution">
    <text evidence="1">The sequence shown here is derived from an EMBL/GenBank/DDBJ whole genome shotgun (WGS) entry which is preliminary data.</text>
</comment>
<protein>
    <submittedName>
        <fullName evidence="1">Uncharacterized protein</fullName>
    </submittedName>
</protein>
<reference evidence="1 2" key="1">
    <citation type="submission" date="2019-06" db="EMBL/GenBank/DDBJ databases">
        <title>Genomics analysis of Aphanomyces spp. identifies a new class of oomycete effector associated with host adaptation.</title>
        <authorList>
            <person name="Gaulin E."/>
        </authorList>
    </citation>
    <scope>NUCLEOTIDE SEQUENCE [LARGE SCALE GENOMIC DNA]</scope>
    <source>
        <strain evidence="1 2">E</strain>
    </source>
</reference>
<feature type="non-terminal residue" evidence="1">
    <location>
        <position position="46"/>
    </location>
</feature>
<name>A0A6A5AQQ5_APHAT</name>
<gene>
    <name evidence="1" type="ORF">AaE_001704</name>
</gene>
<dbReference type="EMBL" id="VJMI01003463">
    <property type="protein sequence ID" value="KAF0774596.1"/>
    <property type="molecule type" value="Genomic_DNA"/>
</dbReference>
<accession>A0A6A5AQQ5</accession>
<dbReference type="Proteomes" id="UP000469452">
    <property type="component" value="Unassembled WGS sequence"/>
</dbReference>
<evidence type="ECO:0000313" key="1">
    <source>
        <dbReference type="EMBL" id="KAF0774596.1"/>
    </source>
</evidence>
<organism evidence="1 2">
    <name type="scientific">Aphanomyces astaci</name>
    <name type="common">Crayfish plague agent</name>
    <dbReference type="NCBI Taxonomy" id="112090"/>
    <lineage>
        <taxon>Eukaryota</taxon>
        <taxon>Sar</taxon>
        <taxon>Stramenopiles</taxon>
        <taxon>Oomycota</taxon>
        <taxon>Saprolegniomycetes</taxon>
        <taxon>Saprolegniales</taxon>
        <taxon>Verrucalvaceae</taxon>
        <taxon>Aphanomyces</taxon>
    </lineage>
</organism>
<dbReference type="AlphaFoldDB" id="A0A6A5AQQ5"/>
<proteinExistence type="predicted"/>
<sequence length="46" mass="5071">MYTTVMLRCPHTNFGRTVSNLPYTIAAADLRLAMLGAFPSLIDIDV</sequence>